<dbReference type="InterPro" id="IPR013783">
    <property type="entry name" value="Ig-like_fold"/>
</dbReference>
<feature type="signal peptide" evidence="1">
    <location>
        <begin position="1"/>
        <end position="22"/>
    </location>
</feature>
<protein>
    <recommendedName>
        <fullName evidence="4">Fibronectin type III domain-containing protein</fullName>
    </recommendedName>
</protein>
<dbReference type="PROSITE" id="PS51257">
    <property type="entry name" value="PROKAR_LIPOPROTEIN"/>
    <property type="match status" value="1"/>
</dbReference>
<accession>A0A7L6N6S4</accession>
<reference evidence="2 3" key="1">
    <citation type="submission" date="2020-04" db="EMBL/GenBank/DDBJ databases">
        <authorList>
            <person name="Zheng R.K."/>
            <person name="Sun C.M."/>
        </authorList>
    </citation>
    <scope>NUCLEOTIDE SEQUENCE [LARGE SCALE GENOMIC DNA]</scope>
    <source>
        <strain evidence="3">zrk29</strain>
    </source>
</reference>
<evidence type="ECO:0000313" key="2">
    <source>
        <dbReference type="EMBL" id="QLY40695.1"/>
    </source>
</evidence>
<name>A0A7L6N6S4_9MOLU</name>
<gene>
    <name evidence="2" type="ORF">HF295_07475</name>
</gene>
<proteinExistence type="predicted"/>
<dbReference type="EMBL" id="CP051151">
    <property type="protein sequence ID" value="QLY40695.1"/>
    <property type="molecule type" value="Genomic_DNA"/>
</dbReference>
<evidence type="ECO:0008006" key="4">
    <source>
        <dbReference type="Google" id="ProtNLM"/>
    </source>
</evidence>
<feature type="chain" id="PRO_5029639487" description="Fibronectin type III domain-containing protein" evidence="1">
    <location>
        <begin position="23"/>
        <end position="822"/>
    </location>
</feature>
<keyword evidence="3" id="KW-1185">Reference proteome</keyword>
<dbReference type="KEGG" id="tbk:HF295_07475"/>
<organism evidence="2 3">
    <name type="scientific">Hujiaoplasma nucleasis</name>
    <dbReference type="NCBI Taxonomy" id="2725268"/>
    <lineage>
        <taxon>Bacteria</taxon>
        <taxon>Bacillati</taxon>
        <taxon>Mycoplasmatota</taxon>
        <taxon>Mollicutes</taxon>
        <taxon>Candidatus Izemoplasmatales</taxon>
        <taxon>Hujiaoplasmataceae</taxon>
        <taxon>Hujiaoplasma</taxon>
    </lineage>
</organism>
<dbReference type="Proteomes" id="UP000512167">
    <property type="component" value="Chromosome"/>
</dbReference>
<evidence type="ECO:0000256" key="1">
    <source>
        <dbReference type="SAM" id="SignalP"/>
    </source>
</evidence>
<dbReference type="Gene3D" id="2.60.40.10">
    <property type="entry name" value="Immunoglobulins"/>
    <property type="match status" value="1"/>
</dbReference>
<sequence length="822" mass="92342">MKKLWLLLLSLFAVVGIISCTGDETLPTDETVTVFEQLDMPVNLSVNDSTKTLTWDPVEDAVKYNVYVDGELKTEVTGTSYDFSSLSGEQISFTVKAIAPSGKLNSNMSTGVAYVANRTQAKAAMQLSLQQYGLIVDDSEAFAEELINKGMLSSDLDAMMTSLMSLETMDPSAGVSAIYNAIDGVMDDMELQNIEALVSALIKVQLPILIQEEIDYYQSRNATYGYDLYSEDILMLENLLTFIEENADEAVRSVMIMVEYIMDIEASIDSEMLANIQSLMNSFETSDEPSSQDIATIIAIKDDMINMLKDNLPELEDFVMINTTMMAMASIMVEDEVNLAIVNVSKQSLASKLSIELMFDFMLDIDQAYLEAFVEVAETESLDSVKAFIKENLGMIDEFLADNQSKIDEINNIYSDEEKEDMFVESMVMTMTANLYYMMNLEIDMTEFETEIRTIFEDNFDFNNILILQEAMDENFNELLDAIIASDYAIIDRIFDLAAFSSGGNVFLIYNDDNNGLDFGFDYYLPAGTYYLVTEGLNTYESGFLQVFLYAGDTELVNDETYLSAGESLAYEFTLTQSSFIYAFSESDLDTVGYIVTEEVYLGTSSNEMTETEAGFALIKEVMNLLNPMVQDMTLTEYEAFINTFYSITQVQSAINDMMYGELQGEMGMSMMMVIYDVIFQMIQDTSENHFNLIKNLFATINSNNYIDDLETIVSEIDTNENATYGLMILISNVFIDFYADSSTDINVMIDEFIVLMSTPEMMAQTGLTLAQITELETNINNTITETIAQANIIKDYDYTNLTQTQMTNVMAFAALFGGLYY</sequence>
<evidence type="ECO:0000313" key="3">
    <source>
        <dbReference type="Proteomes" id="UP000512167"/>
    </source>
</evidence>
<keyword evidence="1" id="KW-0732">Signal</keyword>
<dbReference type="RefSeq" id="WP_312031543.1">
    <property type="nucleotide sequence ID" value="NZ_CP051151.1"/>
</dbReference>
<dbReference type="AlphaFoldDB" id="A0A7L6N6S4"/>